<dbReference type="GeneTree" id="ENSGT00940000167324"/>
<reference evidence="8" key="2">
    <citation type="submission" date="2025-08" db="UniProtKB">
        <authorList>
            <consortium name="Ensembl"/>
        </authorList>
    </citation>
    <scope>IDENTIFICATION</scope>
</reference>
<gene>
    <name evidence="8" type="primary">LOC115570822</name>
</gene>
<evidence type="ECO:0000256" key="1">
    <source>
        <dbReference type="ARBA" id="ARBA00004540"/>
    </source>
</evidence>
<name>A0A671TTT9_SPAAU</name>
<reference evidence="8" key="1">
    <citation type="submission" date="2021-04" db="EMBL/GenBank/DDBJ databases">
        <authorList>
            <consortium name="Wellcome Sanger Institute Data Sharing"/>
        </authorList>
    </citation>
    <scope>NUCLEOTIDE SEQUENCE [LARGE SCALE GENOMIC DNA]</scope>
</reference>
<sequence>MPSTNALRRSLRMQWSEYYTQEGTPHISYKEKLHRVFRRRRFRILHDPHDSHDPHDTHDYQDSQDSHDSHDYHDSHDHYNSHDSIASDDHLDGYQDVPDEESTDERTTGTKAPFRSTWRGMMKATFLLLVMLLGILVNVNLKLNEEVRSLRQQGDTPLADTMPNFALEPQGARVWHSLSSDTYWHRNPHIWIVKDKMHHWFYSTQSQRRVIQGHSPLQPGHCWCFPGDRGHIVISLSHPTSISHVTIGHISKILSPRGNIASALREFTISGMRSDDKNIELARLVYDQDGPSLQTFVVPDQDKGVFSHVKLQIDSNWGEKNYTCLYNFRVHETRAWFKERSQLPGAQAAHPSTHPPSPEAHLPRDIVFKTWDFKAVWVFSGYSGSPTPPKHSS</sequence>
<dbReference type="GO" id="GO:0034993">
    <property type="term" value="C:meiotic nuclear membrane microtubule tethering complex"/>
    <property type="evidence" value="ECO:0007669"/>
    <property type="project" value="TreeGrafter"/>
</dbReference>
<feature type="region of interest" description="Disordered" evidence="5">
    <location>
        <begin position="342"/>
        <end position="361"/>
    </location>
</feature>
<feature type="transmembrane region" description="Helical" evidence="6">
    <location>
        <begin position="124"/>
        <end position="141"/>
    </location>
</feature>
<dbReference type="Pfam" id="PF07738">
    <property type="entry name" value="Sad1_UNC"/>
    <property type="match status" value="1"/>
</dbReference>
<accession>A0A671TTT9</accession>
<evidence type="ECO:0000256" key="2">
    <source>
        <dbReference type="ARBA" id="ARBA00022692"/>
    </source>
</evidence>
<evidence type="ECO:0000256" key="5">
    <source>
        <dbReference type="SAM" id="MobiDB-lite"/>
    </source>
</evidence>
<dbReference type="PROSITE" id="PS51469">
    <property type="entry name" value="SUN"/>
    <property type="match status" value="1"/>
</dbReference>
<dbReference type="AlphaFoldDB" id="A0A671TTT9"/>
<dbReference type="InParanoid" id="A0A671TTT9"/>
<dbReference type="InterPro" id="IPR012919">
    <property type="entry name" value="SUN_dom"/>
</dbReference>
<evidence type="ECO:0000313" key="8">
    <source>
        <dbReference type="Ensembl" id="ENSSAUP00010005413.1"/>
    </source>
</evidence>
<proteinExistence type="predicted"/>
<feature type="region of interest" description="Disordered" evidence="5">
    <location>
        <begin position="46"/>
        <end position="112"/>
    </location>
</feature>
<protein>
    <recommendedName>
        <fullName evidence="7">SUN domain-containing protein</fullName>
    </recommendedName>
</protein>
<dbReference type="OMA" id="VTIGHIS"/>
<comment type="subcellular location">
    <subcellularLocation>
        <location evidence="1">Nucleus inner membrane</location>
    </subcellularLocation>
</comment>
<dbReference type="PANTHER" id="PTHR12911">
    <property type="entry name" value="SAD1/UNC-84-LIKE PROTEIN-RELATED"/>
    <property type="match status" value="1"/>
</dbReference>
<keyword evidence="2 6" id="KW-0812">Transmembrane</keyword>
<keyword evidence="4 6" id="KW-0472">Membrane</keyword>
<keyword evidence="9" id="KW-1185">Reference proteome</keyword>
<feature type="domain" description="SUN" evidence="7">
    <location>
        <begin position="171"/>
        <end position="335"/>
    </location>
</feature>
<keyword evidence="3 6" id="KW-1133">Transmembrane helix</keyword>
<organism evidence="8 9">
    <name type="scientific">Sparus aurata</name>
    <name type="common">Gilthead sea bream</name>
    <dbReference type="NCBI Taxonomy" id="8175"/>
    <lineage>
        <taxon>Eukaryota</taxon>
        <taxon>Metazoa</taxon>
        <taxon>Chordata</taxon>
        <taxon>Craniata</taxon>
        <taxon>Vertebrata</taxon>
        <taxon>Euteleostomi</taxon>
        <taxon>Actinopterygii</taxon>
        <taxon>Neopterygii</taxon>
        <taxon>Teleostei</taxon>
        <taxon>Neoteleostei</taxon>
        <taxon>Acanthomorphata</taxon>
        <taxon>Eupercaria</taxon>
        <taxon>Spariformes</taxon>
        <taxon>Sparidae</taxon>
        <taxon>Sparus</taxon>
    </lineage>
</organism>
<evidence type="ECO:0000256" key="6">
    <source>
        <dbReference type="SAM" id="Phobius"/>
    </source>
</evidence>
<reference evidence="8" key="3">
    <citation type="submission" date="2025-09" db="UniProtKB">
        <authorList>
            <consortium name="Ensembl"/>
        </authorList>
    </citation>
    <scope>IDENTIFICATION</scope>
</reference>
<dbReference type="Ensembl" id="ENSSAUT00010005816.1">
    <property type="protein sequence ID" value="ENSSAUP00010005413.1"/>
    <property type="gene ID" value="ENSSAUG00010002728.1"/>
</dbReference>
<feature type="compositionally biased region" description="Basic and acidic residues" evidence="5">
    <location>
        <begin position="46"/>
        <end position="93"/>
    </location>
</feature>
<dbReference type="Gene3D" id="2.60.120.260">
    <property type="entry name" value="Galactose-binding domain-like"/>
    <property type="match status" value="1"/>
</dbReference>
<dbReference type="GO" id="GO:0005637">
    <property type="term" value="C:nuclear inner membrane"/>
    <property type="evidence" value="ECO:0007669"/>
    <property type="project" value="UniProtKB-SubCell"/>
</dbReference>
<evidence type="ECO:0000259" key="7">
    <source>
        <dbReference type="PROSITE" id="PS51469"/>
    </source>
</evidence>
<evidence type="ECO:0000256" key="3">
    <source>
        <dbReference type="ARBA" id="ARBA00022989"/>
    </source>
</evidence>
<dbReference type="InterPro" id="IPR045119">
    <property type="entry name" value="SUN1-5"/>
</dbReference>
<dbReference type="GO" id="GO:0043495">
    <property type="term" value="F:protein-membrane adaptor activity"/>
    <property type="evidence" value="ECO:0007669"/>
    <property type="project" value="TreeGrafter"/>
</dbReference>
<dbReference type="Proteomes" id="UP000472265">
    <property type="component" value="Chromosome 20"/>
</dbReference>
<dbReference type="PANTHER" id="PTHR12911:SF22">
    <property type="entry name" value="SUN DOMAIN-CONTAINING PROTEIN 2"/>
    <property type="match status" value="1"/>
</dbReference>
<evidence type="ECO:0000313" key="9">
    <source>
        <dbReference type="Proteomes" id="UP000472265"/>
    </source>
</evidence>
<evidence type="ECO:0000256" key="4">
    <source>
        <dbReference type="ARBA" id="ARBA00023136"/>
    </source>
</evidence>